<dbReference type="Gene3D" id="3.40.50.1010">
    <property type="entry name" value="5'-nuclease"/>
    <property type="match status" value="1"/>
</dbReference>
<dbReference type="InterPro" id="IPR041705">
    <property type="entry name" value="PIN_Sll0205"/>
</dbReference>
<name>A0A5C1HUR2_9SPHI</name>
<accession>A0A5C1HUR2</accession>
<gene>
    <name evidence="2" type="ORF">DEO27_001730</name>
</gene>
<sequence>MQLLIDTQAILWFQASDDRLSKTAKQLIEDPANQCYISMASLWEMAIKVALKKLDIEIGYENFYSYLIGKQFEILDITPYHLSKLTSMPHHHGDPFDRLIISQAISENLTIISADQHFKAYPASVVW</sequence>
<dbReference type="RefSeq" id="WP_112575960.1">
    <property type="nucleotide sequence ID" value="NZ_CP043450.1"/>
</dbReference>
<dbReference type="PANTHER" id="PTHR36173">
    <property type="entry name" value="RIBONUCLEASE VAPC16-RELATED"/>
    <property type="match status" value="1"/>
</dbReference>
<evidence type="ECO:0000313" key="2">
    <source>
        <dbReference type="EMBL" id="QEM08790.1"/>
    </source>
</evidence>
<dbReference type="InterPro" id="IPR029060">
    <property type="entry name" value="PIN-like_dom_sf"/>
</dbReference>
<dbReference type="CDD" id="cd09872">
    <property type="entry name" value="PIN_Sll0205-like"/>
    <property type="match status" value="1"/>
</dbReference>
<evidence type="ECO:0000313" key="3">
    <source>
        <dbReference type="Proteomes" id="UP000251402"/>
    </source>
</evidence>
<dbReference type="Proteomes" id="UP000251402">
    <property type="component" value="Chromosome"/>
</dbReference>
<dbReference type="Pfam" id="PF01850">
    <property type="entry name" value="PIN"/>
    <property type="match status" value="1"/>
</dbReference>
<dbReference type="SUPFAM" id="SSF88723">
    <property type="entry name" value="PIN domain-like"/>
    <property type="match status" value="1"/>
</dbReference>
<protein>
    <submittedName>
        <fullName evidence="2">Type II toxin-antitoxin system VapC family toxin</fullName>
    </submittedName>
</protein>
<dbReference type="KEGG" id="mrub:DEO27_001730"/>
<keyword evidence="3" id="KW-1185">Reference proteome</keyword>
<feature type="domain" description="PIN" evidence="1">
    <location>
        <begin position="4"/>
        <end position="121"/>
    </location>
</feature>
<dbReference type="InterPro" id="IPR052919">
    <property type="entry name" value="TA_system_RNase"/>
</dbReference>
<dbReference type="EMBL" id="CP043450">
    <property type="protein sequence ID" value="QEM08790.1"/>
    <property type="molecule type" value="Genomic_DNA"/>
</dbReference>
<dbReference type="PANTHER" id="PTHR36173:SF2">
    <property type="entry name" value="RIBONUCLEASE VAPC16"/>
    <property type="match status" value="1"/>
</dbReference>
<dbReference type="AlphaFoldDB" id="A0A5C1HUR2"/>
<reference evidence="2" key="1">
    <citation type="submission" date="2019-08" db="EMBL/GenBank/DDBJ databases">
        <title>Comparative genome analysis confer to the adaptation heavy metal polluted environment.</title>
        <authorList>
            <person name="Li Y."/>
        </authorList>
    </citation>
    <scope>NUCLEOTIDE SEQUENCE [LARGE SCALE GENOMIC DNA]</scope>
    <source>
        <strain evidence="2">P1</strain>
    </source>
</reference>
<evidence type="ECO:0000259" key="1">
    <source>
        <dbReference type="Pfam" id="PF01850"/>
    </source>
</evidence>
<organism evidence="2 3">
    <name type="scientific">Mucilaginibacter rubeus</name>
    <dbReference type="NCBI Taxonomy" id="2027860"/>
    <lineage>
        <taxon>Bacteria</taxon>
        <taxon>Pseudomonadati</taxon>
        <taxon>Bacteroidota</taxon>
        <taxon>Sphingobacteriia</taxon>
        <taxon>Sphingobacteriales</taxon>
        <taxon>Sphingobacteriaceae</taxon>
        <taxon>Mucilaginibacter</taxon>
    </lineage>
</organism>
<proteinExistence type="predicted"/>
<dbReference type="OrthoDB" id="9798990at2"/>
<dbReference type="InterPro" id="IPR002716">
    <property type="entry name" value="PIN_dom"/>
</dbReference>